<proteinExistence type="predicted"/>
<dbReference type="AlphaFoldDB" id="A0AAV9Q5V9"/>
<evidence type="ECO:0000313" key="4">
    <source>
        <dbReference type="Proteomes" id="UP001345827"/>
    </source>
</evidence>
<evidence type="ECO:0000313" key="3">
    <source>
        <dbReference type="EMBL" id="KAK5534126.1"/>
    </source>
</evidence>
<keyword evidence="2" id="KW-0812">Transmembrane</keyword>
<feature type="region of interest" description="Disordered" evidence="1">
    <location>
        <begin position="107"/>
        <end position="197"/>
    </location>
</feature>
<comment type="caution">
    <text evidence="3">The sequence shown here is derived from an EMBL/GenBank/DDBJ whole genome shotgun (WGS) entry which is preliminary data.</text>
</comment>
<feature type="compositionally biased region" description="Polar residues" evidence="1">
    <location>
        <begin position="107"/>
        <end position="122"/>
    </location>
</feature>
<keyword evidence="2" id="KW-0472">Membrane</keyword>
<keyword evidence="4" id="KW-1185">Reference proteome</keyword>
<feature type="compositionally biased region" description="Polar residues" evidence="1">
    <location>
        <begin position="154"/>
        <end position="168"/>
    </location>
</feature>
<accession>A0AAV9Q5V9</accession>
<organism evidence="3 4">
    <name type="scientific">Vermiconidia calcicola</name>
    <dbReference type="NCBI Taxonomy" id="1690605"/>
    <lineage>
        <taxon>Eukaryota</taxon>
        <taxon>Fungi</taxon>
        <taxon>Dikarya</taxon>
        <taxon>Ascomycota</taxon>
        <taxon>Pezizomycotina</taxon>
        <taxon>Dothideomycetes</taxon>
        <taxon>Dothideomycetidae</taxon>
        <taxon>Mycosphaerellales</taxon>
        <taxon>Extremaceae</taxon>
        <taxon>Vermiconidia</taxon>
    </lineage>
</organism>
<keyword evidence="2" id="KW-1133">Transmembrane helix</keyword>
<feature type="transmembrane region" description="Helical" evidence="2">
    <location>
        <begin position="73"/>
        <end position="100"/>
    </location>
</feature>
<evidence type="ECO:0000256" key="2">
    <source>
        <dbReference type="SAM" id="Phobius"/>
    </source>
</evidence>
<gene>
    <name evidence="3" type="ORF">LTR25_007106</name>
</gene>
<evidence type="ECO:0000256" key="1">
    <source>
        <dbReference type="SAM" id="MobiDB-lite"/>
    </source>
</evidence>
<dbReference type="Proteomes" id="UP001345827">
    <property type="component" value="Unassembled WGS sequence"/>
</dbReference>
<reference evidence="3 4" key="1">
    <citation type="submission" date="2023-06" db="EMBL/GenBank/DDBJ databases">
        <title>Black Yeasts Isolated from many extreme environments.</title>
        <authorList>
            <person name="Coleine C."/>
            <person name="Stajich J.E."/>
            <person name="Selbmann L."/>
        </authorList>
    </citation>
    <scope>NUCLEOTIDE SEQUENCE [LARGE SCALE GENOMIC DNA]</scope>
    <source>
        <strain evidence="3 4">CCFEE 5887</strain>
    </source>
</reference>
<dbReference type="EMBL" id="JAXLQG010000012">
    <property type="protein sequence ID" value="KAK5534126.1"/>
    <property type="molecule type" value="Genomic_DNA"/>
</dbReference>
<name>A0AAV9Q5V9_9PEZI</name>
<protein>
    <submittedName>
        <fullName evidence="3">Uncharacterized protein</fullName>
    </submittedName>
</protein>
<sequence length="197" mass="21451">MPSSHLPQDRNLAAALAILVLSTVFFKPMSSALRQLNLADNEFFQWKPWLSYVFQEAIMESVEQQFDMARKTLAFAFVVMEFVVAIAVWNIWCTFVGLVYSNRTTPMGRSQNSPNVNGSPQATRPLLGQAYTPPDTSPAIRSRSTYRPPPVKSIASTSTTNLPGSLQPASASSSSSTGVAPGANANSSSRLRPRPQV</sequence>